<evidence type="ECO:0000313" key="1">
    <source>
        <dbReference type="EMBL" id="AJZ56123.1"/>
    </source>
</evidence>
<dbReference type="AlphaFoldDB" id="A0AAU8T3S0"/>
<evidence type="ECO:0000313" key="2">
    <source>
        <dbReference type="Proteomes" id="UP000032614"/>
    </source>
</evidence>
<gene>
    <name evidence="1" type="ORF">OI25_8238</name>
</gene>
<accession>A0AAU8T3S0</accession>
<keyword evidence="1" id="KW-0614">Plasmid</keyword>
<geneLocation type="plasmid" evidence="1 2">
    <name>pBIL</name>
</geneLocation>
<name>A0AAU8T3S0_9BURK</name>
<dbReference type="KEGG" id="bfn:OI25_8238"/>
<protein>
    <recommendedName>
        <fullName evidence="3">Secreted protein</fullName>
    </recommendedName>
</protein>
<proteinExistence type="predicted"/>
<dbReference type="EMBL" id="CP010024">
    <property type="protein sequence ID" value="AJZ56123.1"/>
    <property type="molecule type" value="Genomic_DNA"/>
</dbReference>
<evidence type="ECO:0008006" key="3">
    <source>
        <dbReference type="Google" id="ProtNLM"/>
    </source>
</evidence>
<organism evidence="1 2">
    <name type="scientific">Paraburkholderia fungorum</name>
    <dbReference type="NCBI Taxonomy" id="134537"/>
    <lineage>
        <taxon>Bacteria</taxon>
        <taxon>Pseudomonadati</taxon>
        <taxon>Pseudomonadota</taxon>
        <taxon>Betaproteobacteria</taxon>
        <taxon>Burkholderiales</taxon>
        <taxon>Burkholderiaceae</taxon>
        <taxon>Paraburkholderia</taxon>
    </lineage>
</organism>
<dbReference type="Proteomes" id="UP000032614">
    <property type="component" value="Plasmid pBIL"/>
</dbReference>
<reference evidence="1 2" key="1">
    <citation type="journal article" date="2015" name="Genome Announc.">
        <title>Complete genome sequences for 59 burkholderia isolates, both pathogenic and near neighbor.</title>
        <authorList>
            <person name="Johnson S.L."/>
            <person name="Bishop-Lilly K.A."/>
            <person name="Ladner J.T."/>
            <person name="Daligault H.E."/>
            <person name="Davenport K.W."/>
            <person name="Jaissle J."/>
            <person name="Frey K.G."/>
            <person name="Koroleva G.I."/>
            <person name="Bruce D.C."/>
            <person name="Coyne S.R."/>
            <person name="Broomall S.M."/>
            <person name="Li P.E."/>
            <person name="Teshima H."/>
            <person name="Gibbons H.S."/>
            <person name="Palacios G.F."/>
            <person name="Rosenzweig C.N."/>
            <person name="Redden C.L."/>
            <person name="Xu Y."/>
            <person name="Minogue T.D."/>
            <person name="Chain P.S."/>
        </authorList>
    </citation>
    <scope>NUCLEOTIDE SEQUENCE [LARGE SCALE GENOMIC DNA]</scope>
    <source>
        <strain evidence="1 2">ATCC BAA-463</strain>
    </source>
</reference>
<sequence length="91" mass="9872">MWRGSSRFGLSVAASFVWRCPNILALTPFPHPAHRTQRADLPHWALGQDITPSHTPGYAPTGAQTYETEVPVEVRGRIGPAPATSELVLVA</sequence>